<protein>
    <submittedName>
        <fullName evidence="1">Uncharacterized protein</fullName>
    </submittedName>
</protein>
<dbReference type="EMBL" id="CP152382">
    <property type="protein sequence ID" value="XAF56168.1"/>
    <property type="molecule type" value="Genomic_DNA"/>
</dbReference>
<evidence type="ECO:0000313" key="1">
    <source>
        <dbReference type="EMBL" id="XAF56168.1"/>
    </source>
</evidence>
<reference evidence="1 2" key="1">
    <citation type="submission" date="2024-04" db="EMBL/GenBank/DDBJ databases">
        <title>Marinobacter sp. SBY-1.</title>
        <authorList>
            <person name="Pan C."/>
        </authorList>
    </citation>
    <scope>NUCLEOTIDE SEQUENCE [LARGE SCALE GENOMIC DNA]</scope>
    <source>
        <strain evidence="1 2">SBY-1</strain>
        <plasmid evidence="1 2">unnamed2</plasmid>
    </source>
</reference>
<name>A0ABZ3E916_9GAMM</name>
<dbReference type="Proteomes" id="UP001445268">
    <property type="component" value="Plasmid unnamed2"/>
</dbReference>
<keyword evidence="1" id="KW-0614">Plasmid</keyword>
<proteinExistence type="predicted"/>
<accession>A0ABZ3E916</accession>
<organism evidence="1 2">
    <name type="scientific">Marinobacter alkaliphilus</name>
    <dbReference type="NCBI Taxonomy" id="254719"/>
    <lineage>
        <taxon>Bacteria</taxon>
        <taxon>Pseudomonadati</taxon>
        <taxon>Pseudomonadota</taxon>
        <taxon>Gammaproteobacteria</taxon>
        <taxon>Pseudomonadales</taxon>
        <taxon>Marinobacteraceae</taxon>
        <taxon>Marinobacter</taxon>
    </lineage>
</organism>
<gene>
    <name evidence="1" type="ORF">AAGT77_20655</name>
</gene>
<evidence type="ECO:0000313" key="2">
    <source>
        <dbReference type="Proteomes" id="UP001445268"/>
    </source>
</evidence>
<keyword evidence="2" id="KW-1185">Reference proteome</keyword>
<sequence length="69" mass="7300">MLAPLLTLTALIIAGLFALWLQSVKARKQKALLTLNTGQQYLIDLQPKVGSSAKAKRSAMISKSGGTSS</sequence>
<dbReference type="RefSeq" id="WP_342632716.1">
    <property type="nucleotide sequence ID" value="NZ_CP152382.1"/>
</dbReference>
<geneLocation type="plasmid" evidence="1 2">
    <name>unnamed2</name>
</geneLocation>